<proteinExistence type="predicted"/>
<dbReference type="EMBL" id="MK072245">
    <property type="protein sequence ID" value="AYV80596.1"/>
    <property type="molecule type" value="Genomic_DNA"/>
</dbReference>
<accession>A0A3G5A039</accession>
<reference evidence="1" key="1">
    <citation type="submission" date="2018-10" db="EMBL/GenBank/DDBJ databases">
        <title>Hidden diversity of soil giant viruses.</title>
        <authorList>
            <person name="Schulz F."/>
            <person name="Alteio L."/>
            <person name="Goudeau D."/>
            <person name="Ryan E.M."/>
            <person name="Malmstrom R.R."/>
            <person name="Blanchard J."/>
            <person name="Woyke T."/>
        </authorList>
    </citation>
    <scope>NUCLEOTIDE SEQUENCE</scope>
    <source>
        <strain evidence="1">HAV1</strain>
    </source>
</reference>
<evidence type="ECO:0000313" key="1">
    <source>
        <dbReference type="EMBL" id="AYV80596.1"/>
    </source>
</evidence>
<gene>
    <name evidence="1" type="ORF">Harvfovirus3_41</name>
</gene>
<name>A0A3G5A039_9VIRU</name>
<sequence>MTKTRCDCNQNSNENDVYLSTSYENCEDIFMFEHGICTLCYPASQGAYIVCPDGYQEIWPGYTLEDEDGVNFSNSPLFAPVECLNCAVRCMRESQIDTSDFYGRDRLCRAVNCPNCL</sequence>
<protein>
    <submittedName>
        <fullName evidence="1">Uncharacterized protein</fullName>
    </submittedName>
</protein>
<organism evidence="1">
    <name type="scientific">Harvfovirus sp</name>
    <dbReference type="NCBI Taxonomy" id="2487768"/>
    <lineage>
        <taxon>Viruses</taxon>
        <taxon>Varidnaviria</taxon>
        <taxon>Bamfordvirae</taxon>
        <taxon>Nucleocytoviricota</taxon>
        <taxon>Megaviricetes</taxon>
        <taxon>Imitervirales</taxon>
        <taxon>Mimiviridae</taxon>
        <taxon>Klosneuvirinae</taxon>
    </lineage>
</organism>